<name>A0ABN8BT28_9LACO</name>
<comment type="caution">
    <text evidence="1">The sequence shown here is derived from an EMBL/GenBank/DDBJ whole genome shotgun (WGS) entry which is preliminary data.</text>
</comment>
<dbReference type="RefSeq" id="WP_230099419.1">
    <property type="nucleotide sequence ID" value="NZ_CAKKNT010000036.1"/>
</dbReference>
<proteinExistence type="predicted"/>
<dbReference type="EMBL" id="CAKKNT010000036">
    <property type="protein sequence ID" value="CAH0419382.1"/>
    <property type="molecule type" value="Genomic_DNA"/>
</dbReference>
<gene>
    <name evidence="1" type="ORF">WGH24286_01832</name>
</gene>
<accession>A0ABN8BT28</accession>
<keyword evidence="2" id="KW-1185">Reference proteome</keyword>
<dbReference type="Proteomes" id="UP000789719">
    <property type="component" value="Unassembled WGS sequence"/>
</dbReference>
<sequence length="52" mass="6284">MTYEQLVAKRNLLIDQIIGLKKEIEQIDDQRQELLEKRMVHIRNKKGVKKHD</sequence>
<evidence type="ECO:0000313" key="2">
    <source>
        <dbReference type="Proteomes" id="UP000789719"/>
    </source>
</evidence>
<protein>
    <submittedName>
        <fullName evidence="1">Uncharacterized protein</fullName>
    </submittedName>
</protein>
<reference evidence="1 2" key="1">
    <citation type="submission" date="2021-11" db="EMBL/GenBank/DDBJ databases">
        <authorList>
            <person name="Depoorter E."/>
        </authorList>
    </citation>
    <scope>NUCLEOTIDE SEQUENCE [LARGE SCALE GENOMIC DNA]</scope>
    <source>
        <strain evidence="1 2">LMG 24286</strain>
    </source>
</reference>
<organism evidence="1 2">
    <name type="scientific">Periweissella ghanensis</name>
    <dbReference type="NCBI Taxonomy" id="467997"/>
    <lineage>
        <taxon>Bacteria</taxon>
        <taxon>Bacillati</taxon>
        <taxon>Bacillota</taxon>
        <taxon>Bacilli</taxon>
        <taxon>Lactobacillales</taxon>
        <taxon>Lactobacillaceae</taxon>
        <taxon>Periweissella</taxon>
    </lineage>
</organism>
<evidence type="ECO:0000313" key="1">
    <source>
        <dbReference type="EMBL" id="CAH0419382.1"/>
    </source>
</evidence>